<dbReference type="Proteomes" id="UP000607435">
    <property type="component" value="Unassembled WGS sequence"/>
</dbReference>
<protein>
    <submittedName>
        <fullName evidence="2">Uncharacterized protein</fullName>
    </submittedName>
</protein>
<keyword evidence="1" id="KW-0812">Transmembrane</keyword>
<gene>
    <name evidence="2" type="ORF">H6H04_16545</name>
</gene>
<dbReference type="EMBL" id="JACOME010000008">
    <property type="protein sequence ID" value="MBC3848006.1"/>
    <property type="molecule type" value="Genomic_DNA"/>
</dbReference>
<feature type="transmembrane region" description="Helical" evidence="1">
    <location>
        <begin position="6"/>
        <end position="24"/>
    </location>
</feature>
<evidence type="ECO:0000313" key="3">
    <source>
        <dbReference type="Proteomes" id="UP000607435"/>
    </source>
</evidence>
<proteinExistence type="predicted"/>
<name>A0ABR6Y5M2_9FLAO</name>
<accession>A0ABR6Y5M2</accession>
<keyword evidence="1" id="KW-0472">Membrane</keyword>
<reference evidence="2 3" key="1">
    <citation type="submission" date="2020-08" db="EMBL/GenBank/DDBJ databases">
        <title>Winogradskyella ouciana sp. nov., isolated from the hadal seawater of the Mariana Trench.</title>
        <authorList>
            <person name="He X."/>
        </authorList>
    </citation>
    <scope>NUCLEOTIDE SEQUENCE [LARGE SCALE GENOMIC DNA]</scope>
    <source>
        <strain evidence="2 3">KCTC 22026</strain>
    </source>
</reference>
<keyword evidence="3" id="KW-1185">Reference proteome</keyword>
<sequence>MKKFQLIVIVLIFAIIAKFWIGIYEHDEFGSKHFFIKHRAIWKSYFYSPIGMSDSLLSQFPSEEQKEQMLFEEFVSSKGHSK</sequence>
<comment type="caution">
    <text evidence="2">The sequence shown here is derived from an EMBL/GenBank/DDBJ whole genome shotgun (WGS) entry which is preliminary data.</text>
</comment>
<keyword evidence="1" id="KW-1133">Transmembrane helix</keyword>
<evidence type="ECO:0000256" key="1">
    <source>
        <dbReference type="SAM" id="Phobius"/>
    </source>
</evidence>
<evidence type="ECO:0000313" key="2">
    <source>
        <dbReference type="EMBL" id="MBC3848006.1"/>
    </source>
</evidence>
<organism evidence="2 3">
    <name type="scientific">Winogradskyella echinorum</name>
    <dbReference type="NCBI Taxonomy" id="538189"/>
    <lineage>
        <taxon>Bacteria</taxon>
        <taxon>Pseudomonadati</taxon>
        <taxon>Bacteroidota</taxon>
        <taxon>Flavobacteriia</taxon>
        <taxon>Flavobacteriales</taxon>
        <taxon>Flavobacteriaceae</taxon>
        <taxon>Winogradskyella</taxon>
    </lineage>
</organism>